<dbReference type="Gene3D" id="3.40.525.10">
    <property type="entry name" value="CRAL-TRIO lipid binding domain"/>
    <property type="match status" value="1"/>
</dbReference>
<dbReference type="InterPro" id="IPR036865">
    <property type="entry name" value="CRAL-TRIO_dom_sf"/>
</dbReference>
<dbReference type="PANTHER" id="PTHR45824:SF29">
    <property type="entry name" value="GH16843P"/>
    <property type="match status" value="1"/>
</dbReference>
<gene>
    <name evidence="3" type="ORF">MOBT1_000644</name>
</gene>
<dbReference type="EMBL" id="CP119934">
    <property type="protein sequence ID" value="WFD01963.1"/>
    <property type="molecule type" value="Genomic_DNA"/>
</dbReference>
<reference evidence="3" key="1">
    <citation type="submission" date="2023-03" db="EMBL/GenBank/DDBJ databases">
        <title>Mating type loci evolution in Malassezia.</title>
        <authorList>
            <person name="Coelho M.A."/>
        </authorList>
    </citation>
    <scope>NUCLEOTIDE SEQUENCE</scope>
    <source>
        <strain evidence="3">CBS 7876</strain>
    </source>
</reference>
<dbReference type="AlphaFoldDB" id="A0AAF0E2G3"/>
<dbReference type="Pfam" id="PF00650">
    <property type="entry name" value="CRAL_TRIO"/>
    <property type="match status" value="1"/>
</dbReference>
<dbReference type="InterPro" id="IPR036273">
    <property type="entry name" value="CRAL/TRIO_N_dom_sf"/>
</dbReference>
<evidence type="ECO:0000259" key="2">
    <source>
        <dbReference type="PROSITE" id="PS50191"/>
    </source>
</evidence>
<accession>A0AAF0E2G3</accession>
<protein>
    <submittedName>
        <fullName evidence="3">4-nitrophenylphosphatase</fullName>
        <ecNumber evidence="3">3.1.3.41</ecNumber>
    </submittedName>
</protein>
<sequence>MSFLRKGSKDKEEPKGPRTTDVILVPPADCRPAAPPTLKPGDEEKLQEIVQHVAQHRQAHPCDPSYAPFEETWLRDRNVYHRYLRATRGDVKSSKRRIIVRALRLTQDTLEWRREFKPELIPPDEVAPEAETGKHVLTGFDKEGRPILYLRPGRENTKTSPRQIRYMVWSLERGIDLMPPGQETLTIVVDFNGANLSTMPSLSTARHVAHILQTHYVERLGRAFVCHMPKFISAFFSALSPFLDPVTKDKIRFNQPDMTEFVRPDQLDDQFPGGQYPYQFDFAVYWPALVKACGIQPDGSRIPPQP</sequence>
<dbReference type="EC" id="3.1.3.41" evidence="3"/>
<keyword evidence="3" id="KW-0378">Hydrolase</keyword>
<dbReference type="GO" id="GO:0008526">
    <property type="term" value="F:phosphatidylinositol transfer activity"/>
    <property type="evidence" value="ECO:0007669"/>
    <property type="project" value="TreeGrafter"/>
</dbReference>
<dbReference type="InterPro" id="IPR052578">
    <property type="entry name" value="PI_Transfer_CRAL-TRIO"/>
</dbReference>
<dbReference type="PROSITE" id="PS50191">
    <property type="entry name" value="CRAL_TRIO"/>
    <property type="match status" value="1"/>
</dbReference>
<feature type="region of interest" description="Disordered" evidence="1">
    <location>
        <begin position="1"/>
        <end position="40"/>
    </location>
</feature>
<evidence type="ECO:0000313" key="4">
    <source>
        <dbReference type="Proteomes" id="UP001214603"/>
    </source>
</evidence>
<dbReference type="InterPro" id="IPR001251">
    <property type="entry name" value="CRAL-TRIO_dom"/>
</dbReference>
<dbReference type="SUPFAM" id="SSF46938">
    <property type="entry name" value="CRAL/TRIO N-terminal domain"/>
    <property type="match status" value="1"/>
</dbReference>
<dbReference type="GO" id="GO:0016787">
    <property type="term" value="F:hydrolase activity"/>
    <property type="evidence" value="ECO:0007669"/>
    <property type="project" value="UniProtKB-KW"/>
</dbReference>
<feature type="compositionally biased region" description="Basic and acidic residues" evidence="1">
    <location>
        <begin position="7"/>
        <end position="18"/>
    </location>
</feature>
<dbReference type="CDD" id="cd00170">
    <property type="entry name" value="SEC14"/>
    <property type="match status" value="1"/>
</dbReference>
<organism evidence="3 4">
    <name type="scientific">Malassezia obtusa</name>
    <dbReference type="NCBI Taxonomy" id="76774"/>
    <lineage>
        <taxon>Eukaryota</taxon>
        <taxon>Fungi</taxon>
        <taxon>Dikarya</taxon>
        <taxon>Basidiomycota</taxon>
        <taxon>Ustilaginomycotina</taxon>
        <taxon>Malasseziomycetes</taxon>
        <taxon>Malasseziales</taxon>
        <taxon>Malasseziaceae</taxon>
        <taxon>Malassezia</taxon>
    </lineage>
</organism>
<proteinExistence type="predicted"/>
<dbReference type="SMART" id="SM00516">
    <property type="entry name" value="SEC14"/>
    <property type="match status" value="1"/>
</dbReference>
<dbReference type="SUPFAM" id="SSF52087">
    <property type="entry name" value="CRAL/TRIO domain"/>
    <property type="match status" value="1"/>
</dbReference>
<dbReference type="Proteomes" id="UP001214603">
    <property type="component" value="Chromosome 1"/>
</dbReference>
<dbReference type="PANTHER" id="PTHR45824">
    <property type="entry name" value="GH16843P"/>
    <property type="match status" value="1"/>
</dbReference>
<name>A0AAF0E2G3_9BASI</name>
<evidence type="ECO:0000256" key="1">
    <source>
        <dbReference type="SAM" id="MobiDB-lite"/>
    </source>
</evidence>
<evidence type="ECO:0000313" key="3">
    <source>
        <dbReference type="EMBL" id="WFD01963.1"/>
    </source>
</evidence>
<feature type="domain" description="CRAL-TRIO" evidence="2">
    <location>
        <begin position="125"/>
        <end position="279"/>
    </location>
</feature>
<keyword evidence="4" id="KW-1185">Reference proteome</keyword>